<dbReference type="InterPro" id="IPR052218">
    <property type="entry name" value="Preflagellin_Peptidase"/>
</dbReference>
<dbReference type="Proteomes" id="UP000254101">
    <property type="component" value="Unassembled WGS sequence"/>
</dbReference>
<evidence type="ECO:0000256" key="5">
    <source>
        <dbReference type="ARBA" id="ARBA00023136"/>
    </source>
</evidence>
<dbReference type="InterPro" id="IPR000045">
    <property type="entry name" value="Prepilin_IV_endopep_pep"/>
</dbReference>
<dbReference type="AlphaFoldDB" id="A0A395LKS9"/>
<reference evidence="8 9" key="1">
    <citation type="submission" date="2018-07" db="EMBL/GenBank/DDBJ databases">
        <title>Erythrobacter nanhaiensis sp. nov., a novel member of the genus Erythrobacter isolated from the South China Sea.</title>
        <authorList>
            <person name="Chen X."/>
            <person name="Liu J."/>
        </authorList>
    </citation>
    <scope>NUCLEOTIDE SEQUENCE [LARGE SCALE GENOMIC DNA]</scope>
    <source>
        <strain evidence="8 9">S-5</strain>
    </source>
</reference>
<feature type="transmembrane region" description="Helical" evidence="6">
    <location>
        <begin position="30"/>
        <end position="48"/>
    </location>
</feature>
<dbReference type="Pfam" id="PF01478">
    <property type="entry name" value="Peptidase_A24"/>
    <property type="match status" value="1"/>
</dbReference>
<dbReference type="Gene3D" id="1.20.120.1220">
    <property type="match status" value="1"/>
</dbReference>
<dbReference type="EMBL" id="QRBB01000001">
    <property type="protein sequence ID" value="RDS77542.1"/>
    <property type="molecule type" value="Genomic_DNA"/>
</dbReference>
<keyword evidence="3 6" id="KW-0812">Transmembrane</keyword>
<keyword evidence="9" id="KW-1185">Reference proteome</keyword>
<gene>
    <name evidence="8" type="ORF">DL238_07930</name>
</gene>
<evidence type="ECO:0000313" key="9">
    <source>
        <dbReference type="Proteomes" id="UP000254101"/>
    </source>
</evidence>
<sequence length="163" mass="17286">MIDYLQYGLLAGLAIALVTAAITDLKARRIDNWLTGAVALGAPVFWWASGLSLWPGVALQFGVALLAFAILAGLFAMRAMGGGDVKLLTALALWIAPMLFLELVVLMALLGGVLTLVFGAWHIMRRRKDRLAIPYGVAISAAGLWVLAAHYFPAAGQAIGLQV</sequence>
<proteinExistence type="predicted"/>
<dbReference type="GO" id="GO:0004190">
    <property type="term" value="F:aspartic-type endopeptidase activity"/>
    <property type="evidence" value="ECO:0007669"/>
    <property type="project" value="InterPro"/>
</dbReference>
<keyword evidence="2" id="KW-1003">Cell membrane</keyword>
<keyword evidence="4 6" id="KW-1133">Transmembrane helix</keyword>
<dbReference type="GO" id="GO:0005886">
    <property type="term" value="C:plasma membrane"/>
    <property type="evidence" value="ECO:0007669"/>
    <property type="project" value="UniProtKB-SubCell"/>
</dbReference>
<feature type="transmembrane region" description="Helical" evidence="6">
    <location>
        <begin position="54"/>
        <end position="76"/>
    </location>
</feature>
<comment type="subcellular location">
    <subcellularLocation>
        <location evidence="1">Cell membrane</location>
        <topology evidence="1">Multi-pass membrane protein</topology>
    </subcellularLocation>
</comment>
<dbReference type="RefSeq" id="WP_115491762.1">
    <property type="nucleotide sequence ID" value="NZ_JACHWW010000001.1"/>
</dbReference>
<evidence type="ECO:0000313" key="8">
    <source>
        <dbReference type="EMBL" id="RDS77542.1"/>
    </source>
</evidence>
<protein>
    <submittedName>
        <fullName evidence="8">Peptidase</fullName>
    </submittedName>
</protein>
<evidence type="ECO:0000256" key="4">
    <source>
        <dbReference type="ARBA" id="ARBA00022989"/>
    </source>
</evidence>
<keyword evidence="5 6" id="KW-0472">Membrane</keyword>
<dbReference type="OrthoDB" id="5329005at2"/>
<accession>A0A395LKS9</accession>
<feature type="domain" description="Prepilin type IV endopeptidase peptidase" evidence="7">
    <location>
        <begin position="13"/>
        <end position="116"/>
    </location>
</feature>
<evidence type="ECO:0000256" key="1">
    <source>
        <dbReference type="ARBA" id="ARBA00004651"/>
    </source>
</evidence>
<dbReference type="PANTHER" id="PTHR36506">
    <property type="entry name" value="PREFLAGELLIN PEPTIDASE"/>
    <property type="match status" value="1"/>
</dbReference>
<dbReference type="PANTHER" id="PTHR36506:SF1">
    <property type="entry name" value="PREFLAGELLIN PEPTIDASE"/>
    <property type="match status" value="1"/>
</dbReference>
<feature type="transmembrane region" description="Helical" evidence="6">
    <location>
        <begin position="6"/>
        <end position="23"/>
    </location>
</feature>
<comment type="caution">
    <text evidence="8">The sequence shown here is derived from an EMBL/GenBank/DDBJ whole genome shotgun (WGS) entry which is preliminary data.</text>
</comment>
<name>A0A395LKS9_9SPHN</name>
<evidence type="ECO:0000256" key="6">
    <source>
        <dbReference type="SAM" id="Phobius"/>
    </source>
</evidence>
<feature type="transmembrane region" description="Helical" evidence="6">
    <location>
        <begin position="133"/>
        <end position="152"/>
    </location>
</feature>
<evidence type="ECO:0000256" key="2">
    <source>
        <dbReference type="ARBA" id="ARBA00022475"/>
    </source>
</evidence>
<evidence type="ECO:0000259" key="7">
    <source>
        <dbReference type="Pfam" id="PF01478"/>
    </source>
</evidence>
<feature type="transmembrane region" description="Helical" evidence="6">
    <location>
        <begin position="88"/>
        <end position="121"/>
    </location>
</feature>
<evidence type="ECO:0000256" key="3">
    <source>
        <dbReference type="ARBA" id="ARBA00022692"/>
    </source>
</evidence>
<organism evidence="8 9">
    <name type="scientific">Alteriqipengyuania lutimaris</name>
    <dbReference type="NCBI Taxonomy" id="1538146"/>
    <lineage>
        <taxon>Bacteria</taxon>
        <taxon>Pseudomonadati</taxon>
        <taxon>Pseudomonadota</taxon>
        <taxon>Alphaproteobacteria</taxon>
        <taxon>Sphingomonadales</taxon>
        <taxon>Erythrobacteraceae</taxon>
        <taxon>Alteriqipengyuania</taxon>
    </lineage>
</organism>